<keyword evidence="3" id="KW-0274">FAD</keyword>
<keyword evidence="9" id="KW-1185">Reference proteome</keyword>
<organism evidence="8 9">
    <name type="scientific">Sporothrix bragantina</name>
    <dbReference type="NCBI Taxonomy" id="671064"/>
    <lineage>
        <taxon>Eukaryota</taxon>
        <taxon>Fungi</taxon>
        <taxon>Dikarya</taxon>
        <taxon>Ascomycota</taxon>
        <taxon>Pezizomycotina</taxon>
        <taxon>Sordariomycetes</taxon>
        <taxon>Sordariomycetidae</taxon>
        <taxon>Ophiostomatales</taxon>
        <taxon>Ophiostomataceae</taxon>
        <taxon>Sporothrix</taxon>
    </lineage>
</organism>
<keyword evidence="4" id="KW-0560">Oxidoreductase</keyword>
<dbReference type="Proteomes" id="UP001642406">
    <property type="component" value="Unassembled WGS sequence"/>
</dbReference>
<dbReference type="InterPro" id="IPR050493">
    <property type="entry name" value="FAD-dep_Monooxygenase_BioMet"/>
</dbReference>
<sequence>MSVQEVAQRINEASEPIAQSPPSLPPQPSQRLPPYDKPLDVIVVGAGIGGLTAAISLRRAGHNVQIFEQSQFKEELGAALHVCANASRSLLRLGLNAERLNGVPCRGSLVFKGDGTPILEHWNGDIVKEYGAQPWWLAHRIDLHSELRRLAVDAEGQGKPAQLHLGCPVAGVNYDVGEITLKDGTTHKADLIIGADGVHSVLRETAFSPEKAVTTGSRAFRFVVDAAEVDNNPDTLHPTHGTCHAFIESDRRFVLYPCRNNTLYNCVLIVQDGTPDQIPTTGWRSDSTIDDVLKEFTYPQFSRKLINIIKKTKSVKCWQLLKRSPIDCWVNGRLCLVGDAAHPMLPYQGQGGGQAIEDGCILGVLFPMGTSPDNVPQILKLYNQARYKRASIIQMISSSEETSAPVVATINVEPFIMSHDCMEYAKQLRSTELIV</sequence>
<keyword evidence="5" id="KW-0503">Monooxygenase</keyword>
<gene>
    <name evidence="8" type="ORF">SBRCBS47491_004261</name>
</gene>
<dbReference type="InterPro" id="IPR036188">
    <property type="entry name" value="FAD/NAD-bd_sf"/>
</dbReference>
<evidence type="ECO:0000259" key="7">
    <source>
        <dbReference type="Pfam" id="PF01494"/>
    </source>
</evidence>
<name>A0ABP0BM41_9PEZI</name>
<comment type="caution">
    <text evidence="8">The sequence shown here is derived from an EMBL/GenBank/DDBJ whole genome shotgun (WGS) entry which is preliminary data.</text>
</comment>
<dbReference type="EMBL" id="CAWUHC010000031">
    <property type="protein sequence ID" value="CAK7220654.1"/>
    <property type="molecule type" value="Genomic_DNA"/>
</dbReference>
<evidence type="ECO:0000256" key="6">
    <source>
        <dbReference type="SAM" id="MobiDB-lite"/>
    </source>
</evidence>
<accession>A0ABP0BM41</accession>
<dbReference type="SUPFAM" id="SSF51905">
    <property type="entry name" value="FAD/NAD(P)-binding domain"/>
    <property type="match status" value="1"/>
</dbReference>
<protein>
    <recommendedName>
        <fullName evidence="7">FAD-binding domain-containing protein</fullName>
    </recommendedName>
</protein>
<proteinExistence type="inferred from homology"/>
<evidence type="ECO:0000256" key="1">
    <source>
        <dbReference type="ARBA" id="ARBA00007992"/>
    </source>
</evidence>
<dbReference type="PANTHER" id="PTHR13789:SF215">
    <property type="entry name" value="FAD-BINDING DOMAIN-CONTAINING PROTEIN-RELATED"/>
    <property type="match status" value="1"/>
</dbReference>
<evidence type="ECO:0000313" key="9">
    <source>
        <dbReference type="Proteomes" id="UP001642406"/>
    </source>
</evidence>
<reference evidence="8 9" key="1">
    <citation type="submission" date="2024-01" db="EMBL/GenBank/DDBJ databases">
        <authorList>
            <person name="Allen C."/>
            <person name="Tagirdzhanova G."/>
        </authorList>
    </citation>
    <scope>NUCLEOTIDE SEQUENCE [LARGE SCALE GENOMIC DNA]</scope>
</reference>
<evidence type="ECO:0000256" key="4">
    <source>
        <dbReference type="ARBA" id="ARBA00023002"/>
    </source>
</evidence>
<feature type="domain" description="FAD-binding" evidence="7">
    <location>
        <begin position="40"/>
        <end position="390"/>
    </location>
</feature>
<comment type="similarity">
    <text evidence="1">Belongs to the paxM FAD-dependent monooxygenase family.</text>
</comment>
<dbReference type="Pfam" id="PF01494">
    <property type="entry name" value="FAD_binding_3"/>
    <property type="match status" value="1"/>
</dbReference>
<evidence type="ECO:0000256" key="5">
    <source>
        <dbReference type="ARBA" id="ARBA00023033"/>
    </source>
</evidence>
<keyword evidence="2" id="KW-0285">Flavoprotein</keyword>
<dbReference type="PRINTS" id="PR00420">
    <property type="entry name" value="RNGMNOXGNASE"/>
</dbReference>
<feature type="region of interest" description="Disordered" evidence="6">
    <location>
        <begin position="1"/>
        <end position="32"/>
    </location>
</feature>
<dbReference type="Gene3D" id="3.50.50.60">
    <property type="entry name" value="FAD/NAD(P)-binding domain"/>
    <property type="match status" value="1"/>
</dbReference>
<evidence type="ECO:0000313" key="8">
    <source>
        <dbReference type="EMBL" id="CAK7220654.1"/>
    </source>
</evidence>
<evidence type="ECO:0000256" key="3">
    <source>
        <dbReference type="ARBA" id="ARBA00022827"/>
    </source>
</evidence>
<dbReference type="InterPro" id="IPR002938">
    <property type="entry name" value="FAD-bd"/>
</dbReference>
<evidence type="ECO:0000256" key="2">
    <source>
        <dbReference type="ARBA" id="ARBA00022630"/>
    </source>
</evidence>
<dbReference type="SUPFAM" id="SSF54373">
    <property type="entry name" value="FAD-linked reductases, C-terminal domain"/>
    <property type="match status" value="1"/>
</dbReference>
<dbReference type="PANTHER" id="PTHR13789">
    <property type="entry name" value="MONOOXYGENASE"/>
    <property type="match status" value="1"/>
</dbReference>